<sequence length="158" mass="18340">MHCSPEMEYSAYFKTLIKNVKDVAYGKSAKQSSVFRNLTVHIASRAVDGDLKTWIQTEHEDMPFWIVDLDKIYKIKRIDIFNIKKGHRSSGNRLHDLDITVGPTENEMKLCAHYVGPANLGEHLVFECLHVDTHVRYVKLMIKDKEILHVVEVKVYAW</sequence>
<dbReference type="InterPro" id="IPR051941">
    <property type="entry name" value="BG_Antigen-Binding_Lectin"/>
</dbReference>
<dbReference type="SMART" id="SM00607">
    <property type="entry name" value="FTP"/>
    <property type="match status" value="1"/>
</dbReference>
<keyword evidence="6" id="KW-0106">Calcium</keyword>
<dbReference type="SUPFAM" id="SSF49785">
    <property type="entry name" value="Galactose-binding domain-like"/>
    <property type="match status" value="1"/>
</dbReference>
<evidence type="ECO:0000256" key="2">
    <source>
        <dbReference type="ARBA" id="ARBA00010147"/>
    </source>
</evidence>
<proteinExistence type="inferred from homology"/>
<evidence type="ECO:0000256" key="7">
    <source>
        <dbReference type="ARBA" id="ARBA00023157"/>
    </source>
</evidence>
<dbReference type="AlphaFoldDB" id="A0A8B6CM92"/>
<gene>
    <name evidence="9" type="ORF">MGAL_10B072292</name>
</gene>
<comment type="similarity">
    <text evidence="2">Belongs to the fucolectin family.</text>
</comment>
<dbReference type="InterPro" id="IPR006585">
    <property type="entry name" value="FTP1"/>
</dbReference>
<dbReference type="EMBL" id="UYJE01002029">
    <property type="protein sequence ID" value="VDI07270.1"/>
    <property type="molecule type" value="Genomic_DNA"/>
</dbReference>
<keyword evidence="7" id="KW-1015">Disulfide bond</keyword>
<evidence type="ECO:0000313" key="9">
    <source>
        <dbReference type="EMBL" id="VDI07270.1"/>
    </source>
</evidence>
<reference evidence="9" key="1">
    <citation type="submission" date="2018-11" db="EMBL/GenBank/DDBJ databases">
        <authorList>
            <person name="Alioto T."/>
            <person name="Alioto T."/>
        </authorList>
    </citation>
    <scope>NUCLEOTIDE SEQUENCE</scope>
</reference>
<keyword evidence="4" id="KW-0479">Metal-binding</keyword>
<dbReference type="GO" id="GO:0042806">
    <property type="term" value="F:fucose binding"/>
    <property type="evidence" value="ECO:0007669"/>
    <property type="project" value="UniProtKB-ARBA"/>
</dbReference>
<feature type="domain" description="Fucolectin tachylectin-4 pentraxin-1" evidence="8">
    <location>
        <begin position="20"/>
        <end position="157"/>
    </location>
</feature>
<evidence type="ECO:0000313" key="10">
    <source>
        <dbReference type="Proteomes" id="UP000596742"/>
    </source>
</evidence>
<evidence type="ECO:0000256" key="1">
    <source>
        <dbReference type="ARBA" id="ARBA00002219"/>
    </source>
</evidence>
<dbReference type="Pfam" id="PF22633">
    <property type="entry name" value="F5_F8_type_C_2"/>
    <property type="match status" value="1"/>
</dbReference>
<evidence type="ECO:0000256" key="3">
    <source>
        <dbReference type="ARBA" id="ARBA00011233"/>
    </source>
</evidence>
<dbReference type="GO" id="GO:0001868">
    <property type="term" value="P:regulation of complement activation, lectin pathway"/>
    <property type="evidence" value="ECO:0007669"/>
    <property type="project" value="UniProtKB-ARBA"/>
</dbReference>
<name>A0A8B6CM92_MYTGA</name>
<evidence type="ECO:0000256" key="5">
    <source>
        <dbReference type="ARBA" id="ARBA00022734"/>
    </source>
</evidence>
<dbReference type="Gene3D" id="2.60.120.260">
    <property type="entry name" value="Galactose-binding domain-like"/>
    <property type="match status" value="1"/>
</dbReference>
<dbReference type="InterPro" id="IPR008979">
    <property type="entry name" value="Galactose-bd-like_sf"/>
</dbReference>
<dbReference type="GO" id="GO:0010185">
    <property type="term" value="P:regulation of cellular defense response"/>
    <property type="evidence" value="ECO:0007669"/>
    <property type="project" value="UniProtKB-ARBA"/>
</dbReference>
<organism evidence="9 10">
    <name type="scientific">Mytilus galloprovincialis</name>
    <name type="common">Mediterranean mussel</name>
    <dbReference type="NCBI Taxonomy" id="29158"/>
    <lineage>
        <taxon>Eukaryota</taxon>
        <taxon>Metazoa</taxon>
        <taxon>Spiralia</taxon>
        <taxon>Lophotrochozoa</taxon>
        <taxon>Mollusca</taxon>
        <taxon>Bivalvia</taxon>
        <taxon>Autobranchia</taxon>
        <taxon>Pteriomorphia</taxon>
        <taxon>Mytilida</taxon>
        <taxon>Mytiloidea</taxon>
        <taxon>Mytilidae</taxon>
        <taxon>Mytilinae</taxon>
        <taxon>Mytilus</taxon>
    </lineage>
</organism>
<dbReference type="GO" id="GO:0046872">
    <property type="term" value="F:metal ion binding"/>
    <property type="evidence" value="ECO:0007669"/>
    <property type="project" value="UniProtKB-KW"/>
</dbReference>
<keyword evidence="10" id="KW-1185">Reference proteome</keyword>
<comment type="subunit">
    <text evidence="3">Homotrimer.</text>
</comment>
<evidence type="ECO:0000256" key="4">
    <source>
        <dbReference type="ARBA" id="ARBA00022723"/>
    </source>
</evidence>
<evidence type="ECO:0000256" key="6">
    <source>
        <dbReference type="ARBA" id="ARBA00022837"/>
    </source>
</evidence>
<evidence type="ECO:0000259" key="8">
    <source>
        <dbReference type="SMART" id="SM00607"/>
    </source>
</evidence>
<dbReference type="OrthoDB" id="6158720at2759"/>
<dbReference type="Proteomes" id="UP000596742">
    <property type="component" value="Unassembled WGS sequence"/>
</dbReference>
<dbReference type="PANTHER" id="PTHR45713:SF15">
    <property type="entry name" value="F5_8 TYPE C DOMAIN-CONTAINING PROTEIN"/>
    <property type="match status" value="1"/>
</dbReference>
<dbReference type="PANTHER" id="PTHR45713">
    <property type="entry name" value="FTP DOMAIN-CONTAINING PROTEIN"/>
    <property type="match status" value="1"/>
</dbReference>
<protein>
    <recommendedName>
        <fullName evidence="8">Fucolectin tachylectin-4 pentraxin-1 domain-containing protein</fullName>
    </recommendedName>
</protein>
<comment type="function">
    <text evidence="1">Acts as a defensive agent. Recognizes blood group fucosylated oligosaccharides including A, B, H and Lewis B-type antigens. Does not recognize Lewis A antigen and has low affinity for monovalent haptens.</text>
</comment>
<accession>A0A8B6CM92</accession>
<keyword evidence="5" id="KW-0430">Lectin</keyword>
<comment type="caution">
    <text evidence="9">The sequence shown here is derived from an EMBL/GenBank/DDBJ whole genome shotgun (WGS) entry which is preliminary data.</text>
</comment>